<dbReference type="PANTHER" id="PTHR43401:SF2">
    <property type="entry name" value="L-THREONINE 3-DEHYDROGENASE"/>
    <property type="match status" value="1"/>
</dbReference>
<evidence type="ECO:0000313" key="5">
    <source>
        <dbReference type="Proteomes" id="UP000182932"/>
    </source>
</evidence>
<reference evidence="4 5" key="1">
    <citation type="submission" date="2016-10" db="EMBL/GenBank/DDBJ databases">
        <authorList>
            <person name="Varghese N."/>
            <person name="Submissions S."/>
        </authorList>
    </citation>
    <scope>NUCLEOTIDE SEQUENCE [LARGE SCALE GENOMIC DNA]</scope>
    <source>
        <strain evidence="4 5">FF3</strain>
    </source>
</reference>
<evidence type="ECO:0000313" key="4">
    <source>
        <dbReference type="EMBL" id="SEK09960.1"/>
    </source>
</evidence>
<dbReference type="Gene3D" id="3.40.50.720">
    <property type="entry name" value="NAD(P)-binding Rossmann-like Domain"/>
    <property type="match status" value="1"/>
</dbReference>
<organism evidence="4 5">
    <name type="scientific">Marinovum algicola</name>
    <dbReference type="NCBI Taxonomy" id="42444"/>
    <lineage>
        <taxon>Bacteria</taxon>
        <taxon>Pseudomonadati</taxon>
        <taxon>Pseudomonadota</taxon>
        <taxon>Alphaproteobacteria</taxon>
        <taxon>Rhodobacterales</taxon>
        <taxon>Roseobacteraceae</taxon>
        <taxon>Marinovum</taxon>
    </lineage>
</organism>
<dbReference type="SUPFAM" id="SSF50129">
    <property type="entry name" value="GroES-like"/>
    <property type="match status" value="1"/>
</dbReference>
<dbReference type="RefSeq" id="WP_074840077.1">
    <property type="nucleotide sequence ID" value="NZ_FNYY01000031.1"/>
</dbReference>
<name>A0A975WF44_9RHOB</name>
<dbReference type="EMBL" id="FNYY01000031">
    <property type="protein sequence ID" value="SEK09960.1"/>
    <property type="molecule type" value="Genomic_DNA"/>
</dbReference>
<dbReference type="InterPro" id="IPR011032">
    <property type="entry name" value="GroES-like_sf"/>
</dbReference>
<protein>
    <submittedName>
        <fullName evidence="4">2-desacetyl-2-hydroxyethyl bacteriochlorophyllide A dehydrogenase</fullName>
    </submittedName>
</protein>
<proteinExistence type="predicted"/>
<comment type="caution">
    <text evidence="4">The sequence shown here is derived from an EMBL/GenBank/DDBJ whole genome shotgun (WGS) entry which is preliminary data.</text>
</comment>
<dbReference type="PANTHER" id="PTHR43401">
    <property type="entry name" value="L-THREONINE 3-DEHYDROGENASE"/>
    <property type="match status" value="1"/>
</dbReference>
<dbReference type="Pfam" id="PF08240">
    <property type="entry name" value="ADH_N"/>
    <property type="match status" value="1"/>
</dbReference>
<dbReference type="SUPFAM" id="SSF51735">
    <property type="entry name" value="NAD(P)-binding Rossmann-fold domains"/>
    <property type="match status" value="1"/>
</dbReference>
<evidence type="ECO:0000259" key="3">
    <source>
        <dbReference type="Pfam" id="PF08240"/>
    </source>
</evidence>
<dbReference type="InterPro" id="IPR013149">
    <property type="entry name" value="ADH-like_C"/>
</dbReference>
<dbReference type="InterPro" id="IPR050129">
    <property type="entry name" value="Zn_alcohol_dh"/>
</dbReference>
<dbReference type="Pfam" id="PF00107">
    <property type="entry name" value="ADH_zinc_N"/>
    <property type="match status" value="1"/>
</dbReference>
<dbReference type="GeneID" id="80821003"/>
<sequence length="337" mass="35429">MKALVYTGPKSVEIRDTALPRPKPGEVLLKMQLCGVCGTDIGIHSGTHPRAAAPLILGHEFVGEVVEAGARFARGQRVVAYPLLSCGVCHPCRTGSPHVCTGLRLIGIDQAGGLAEYLSVPEDMLFAVPEDMDNRIAALVEPLAVALRAVEQSGLGLADRVAVLGAGPIGLLTALAARQAGAAEVLVSDIDPARLALAGALGFRPVDLRQDDLSEQVQTATDGDGVDVVFECAGVGPAARDMTRIARPGGTICLTSLHKAPCPVALLDIAFKELRLIGSRVYTREQFRRSITLAQAMAEDLERVITRTLPLSGSAHVFDLIAAPEEADVKILIDCTA</sequence>
<accession>A0A975WF44</accession>
<dbReference type="GO" id="GO:0016491">
    <property type="term" value="F:oxidoreductase activity"/>
    <property type="evidence" value="ECO:0007669"/>
    <property type="project" value="UniProtKB-KW"/>
</dbReference>
<dbReference type="InterPro" id="IPR013154">
    <property type="entry name" value="ADH-like_N"/>
</dbReference>
<evidence type="ECO:0000256" key="1">
    <source>
        <dbReference type="ARBA" id="ARBA00023002"/>
    </source>
</evidence>
<evidence type="ECO:0000259" key="2">
    <source>
        <dbReference type="Pfam" id="PF00107"/>
    </source>
</evidence>
<dbReference type="InterPro" id="IPR036291">
    <property type="entry name" value="NAD(P)-bd_dom_sf"/>
</dbReference>
<feature type="domain" description="Alcohol dehydrogenase-like N-terminal" evidence="3">
    <location>
        <begin position="23"/>
        <end position="130"/>
    </location>
</feature>
<feature type="domain" description="Alcohol dehydrogenase-like C-terminal" evidence="2">
    <location>
        <begin position="168"/>
        <end position="294"/>
    </location>
</feature>
<dbReference type="Proteomes" id="UP000182932">
    <property type="component" value="Unassembled WGS sequence"/>
</dbReference>
<dbReference type="Gene3D" id="3.90.180.10">
    <property type="entry name" value="Medium-chain alcohol dehydrogenases, catalytic domain"/>
    <property type="match status" value="1"/>
</dbReference>
<keyword evidence="5" id="KW-1185">Reference proteome</keyword>
<gene>
    <name evidence="4" type="ORF">SAMN04487940_13140</name>
</gene>
<dbReference type="AlphaFoldDB" id="A0A975WF44"/>
<keyword evidence="1" id="KW-0560">Oxidoreductase</keyword>